<gene>
    <name evidence="4" type="ORF">JOF46_003561</name>
</gene>
<protein>
    <submittedName>
        <fullName evidence="4">Short-subunit dehydrogenase</fullName>
    </submittedName>
</protein>
<reference evidence="4 5" key="1">
    <citation type="submission" date="2021-03" db="EMBL/GenBank/DDBJ databases">
        <title>Sequencing the genomes of 1000 actinobacteria strains.</title>
        <authorList>
            <person name="Klenk H.-P."/>
        </authorList>
    </citation>
    <scope>NUCLEOTIDE SEQUENCE [LARGE SCALE GENOMIC DNA]</scope>
    <source>
        <strain evidence="4 5">DSM 15454</strain>
    </source>
</reference>
<evidence type="ECO:0000256" key="2">
    <source>
        <dbReference type="ARBA" id="ARBA00023002"/>
    </source>
</evidence>
<comment type="caution">
    <text evidence="4">The sequence shown here is derived from an EMBL/GenBank/DDBJ whole genome shotgun (WGS) entry which is preliminary data.</text>
</comment>
<dbReference type="PRINTS" id="PR00081">
    <property type="entry name" value="GDHRDH"/>
</dbReference>
<dbReference type="Gene3D" id="3.40.50.720">
    <property type="entry name" value="NAD(P)-binding Rossmann-like Domain"/>
    <property type="match status" value="1"/>
</dbReference>
<dbReference type="InterPro" id="IPR020904">
    <property type="entry name" value="Sc_DH/Rdtase_CS"/>
</dbReference>
<dbReference type="EMBL" id="JAGIOE010000001">
    <property type="protein sequence ID" value="MBP2375649.1"/>
    <property type="molecule type" value="Genomic_DNA"/>
</dbReference>
<dbReference type="PRINTS" id="PR00080">
    <property type="entry name" value="SDRFAMILY"/>
</dbReference>
<keyword evidence="5" id="KW-1185">Reference proteome</keyword>
<evidence type="ECO:0000313" key="5">
    <source>
        <dbReference type="Proteomes" id="UP000766570"/>
    </source>
</evidence>
<sequence length="248" mass="26360">MLGANIALIDRDKSTLEAIVKDLPGNHLGLVADVGDYLSLQDAVARTVEHFGTIDVVFACAGIGSASTVAASDIEALTHIVDINLCGVIRTVKACLTEVIKSQGYVLLMSSAAALKNVPRANAYAASKAGVEAFGGALRLELAHKGVAVGVAHPAWVKTGMISGTGARGAESQSLPWPFSVVSSTKECAKFLVRAMSQRKRKVFIPGALAIVDPLRWLSTGPLWDVFMARRARRNVIAWEAEMYSQRS</sequence>
<proteinExistence type="inferred from homology"/>
<evidence type="ECO:0000256" key="3">
    <source>
        <dbReference type="RuleBase" id="RU000363"/>
    </source>
</evidence>
<dbReference type="CDD" id="cd05233">
    <property type="entry name" value="SDR_c"/>
    <property type="match status" value="1"/>
</dbReference>
<keyword evidence="2" id="KW-0560">Oxidoreductase</keyword>
<dbReference type="InterPro" id="IPR036291">
    <property type="entry name" value="NAD(P)-bd_dom_sf"/>
</dbReference>
<name>A0ABS4WHG1_9MICC</name>
<dbReference type="PANTHER" id="PTHR43391">
    <property type="entry name" value="RETINOL DEHYDROGENASE-RELATED"/>
    <property type="match status" value="1"/>
</dbReference>
<dbReference type="PANTHER" id="PTHR43391:SF94">
    <property type="entry name" value="OXIDOREDUCTASE-RELATED"/>
    <property type="match status" value="1"/>
</dbReference>
<dbReference type="PROSITE" id="PS00061">
    <property type="entry name" value="ADH_SHORT"/>
    <property type="match status" value="1"/>
</dbReference>
<dbReference type="Proteomes" id="UP000766570">
    <property type="component" value="Unassembled WGS sequence"/>
</dbReference>
<dbReference type="Pfam" id="PF00106">
    <property type="entry name" value="adh_short"/>
    <property type="match status" value="1"/>
</dbReference>
<dbReference type="InterPro" id="IPR002347">
    <property type="entry name" value="SDR_fam"/>
</dbReference>
<evidence type="ECO:0000313" key="4">
    <source>
        <dbReference type="EMBL" id="MBP2375649.1"/>
    </source>
</evidence>
<accession>A0ABS4WHG1</accession>
<evidence type="ECO:0000256" key="1">
    <source>
        <dbReference type="ARBA" id="ARBA00006484"/>
    </source>
</evidence>
<dbReference type="SUPFAM" id="SSF51735">
    <property type="entry name" value="NAD(P)-binding Rossmann-fold domains"/>
    <property type="match status" value="1"/>
</dbReference>
<comment type="similarity">
    <text evidence="1 3">Belongs to the short-chain dehydrogenases/reductases (SDR) family.</text>
</comment>
<organism evidence="4 5">
    <name type="scientific">Paeniglutamicibacter psychrophenolicus</name>
    <dbReference type="NCBI Taxonomy" id="257454"/>
    <lineage>
        <taxon>Bacteria</taxon>
        <taxon>Bacillati</taxon>
        <taxon>Actinomycetota</taxon>
        <taxon>Actinomycetes</taxon>
        <taxon>Micrococcales</taxon>
        <taxon>Micrococcaceae</taxon>
        <taxon>Paeniglutamicibacter</taxon>
    </lineage>
</organism>